<proteinExistence type="predicted"/>
<keyword evidence="2" id="KW-1185">Reference proteome</keyword>
<dbReference type="Proteomes" id="UP000265703">
    <property type="component" value="Unassembled WGS sequence"/>
</dbReference>
<protein>
    <submittedName>
        <fullName evidence="1">Uncharacterized protein</fullName>
    </submittedName>
</protein>
<gene>
    <name evidence="1" type="ORF">C1645_79710</name>
</gene>
<accession>A0A397TBE1</accession>
<evidence type="ECO:0000313" key="2">
    <source>
        <dbReference type="Proteomes" id="UP000265703"/>
    </source>
</evidence>
<dbReference type="OrthoDB" id="6021743at2759"/>
<reference evidence="1 2" key="1">
    <citation type="submission" date="2018-06" db="EMBL/GenBank/DDBJ databases">
        <title>Comparative genomics reveals the genomic features of Rhizophagus irregularis, R. cerebriforme, R. diaphanum and Gigaspora rosea, and their symbiotic lifestyle signature.</title>
        <authorList>
            <person name="Morin E."/>
            <person name="San Clemente H."/>
            <person name="Chen E.C.H."/>
            <person name="De La Providencia I."/>
            <person name="Hainaut M."/>
            <person name="Kuo A."/>
            <person name="Kohler A."/>
            <person name="Murat C."/>
            <person name="Tang N."/>
            <person name="Roy S."/>
            <person name="Loubradou J."/>
            <person name="Henrissat B."/>
            <person name="Grigoriev I.V."/>
            <person name="Corradi N."/>
            <person name="Roux C."/>
            <person name="Martin F.M."/>
        </authorList>
    </citation>
    <scope>NUCLEOTIDE SEQUENCE [LARGE SCALE GENOMIC DNA]</scope>
    <source>
        <strain evidence="1 2">DAOM 227022</strain>
    </source>
</reference>
<name>A0A397TBE1_9GLOM</name>
<sequence>MELTNEDSRIADIMKWYDSADGSERFAMVKGRKLYVWLSNESMILNNAQIISLDFTMPMSKVITGLTWRYDASQLRIFTMDGNHWSFNISKEEGINIDEDRTNVINDILITKWQEQEFEEEENDDESLEEFTFIEEVKNAEEEENDPEPIYYGADSSANGLFVAVVFTLESRTVQYLTDKFEVSHVTFVATEDYKNMEMREALAKQLLNRLEDPFLSKFLVNL</sequence>
<organism evidence="1 2">
    <name type="scientific">Glomus cerebriforme</name>
    <dbReference type="NCBI Taxonomy" id="658196"/>
    <lineage>
        <taxon>Eukaryota</taxon>
        <taxon>Fungi</taxon>
        <taxon>Fungi incertae sedis</taxon>
        <taxon>Mucoromycota</taxon>
        <taxon>Glomeromycotina</taxon>
        <taxon>Glomeromycetes</taxon>
        <taxon>Glomerales</taxon>
        <taxon>Glomeraceae</taxon>
        <taxon>Glomus</taxon>
    </lineage>
</organism>
<dbReference type="STRING" id="658196.A0A397TBE1"/>
<evidence type="ECO:0000313" key="1">
    <source>
        <dbReference type="EMBL" id="RIA92311.1"/>
    </source>
</evidence>
<dbReference type="EMBL" id="QKYT01000130">
    <property type="protein sequence ID" value="RIA92311.1"/>
    <property type="molecule type" value="Genomic_DNA"/>
</dbReference>
<dbReference type="AlphaFoldDB" id="A0A397TBE1"/>
<comment type="caution">
    <text evidence="1">The sequence shown here is derived from an EMBL/GenBank/DDBJ whole genome shotgun (WGS) entry which is preliminary data.</text>
</comment>